<dbReference type="Proteomes" id="UP000185210">
    <property type="component" value="Unassembled WGS sequence"/>
</dbReference>
<dbReference type="SMART" id="SM00028">
    <property type="entry name" value="TPR"/>
    <property type="match status" value="4"/>
</dbReference>
<dbReference type="Gene3D" id="3.40.50.300">
    <property type="entry name" value="P-loop containing nucleotide triphosphate hydrolases"/>
    <property type="match status" value="1"/>
</dbReference>
<dbReference type="RefSeq" id="WP_074381765.1">
    <property type="nucleotide sequence ID" value="NZ_CAACXP010000007.1"/>
</dbReference>
<dbReference type="PANTHER" id="PTHR47691:SF3">
    <property type="entry name" value="HTH-TYPE TRANSCRIPTIONAL REGULATOR RV0890C-RELATED"/>
    <property type="match status" value="1"/>
</dbReference>
<sequence>MEIEGTRRDSSGQDIRISAKDGGVAAYRIDKVVVEGVSESKVATELFPIDALVGEDAPFVGRNVELRRLRELLCATGELEAPVIVVAGPPGVGKTALLRQATQAAHEAGLFHCALFADLRGYDTDPNKSARPDSILPQLLLHLGMHDAEIPPDATEQLLLYRKKLNQLAGEGKPFLLWLDNVSDRAQFDSLRPTASIHKLVITTRETFGHIPQRQVVKAKILLPPESAELLSATVKYRSPLDPRLRDEPAMVAALAELCSHLPLALQIVAALVTDEPDRPLAELVSELAHEEGRLNSLEYSPDFSVRAAFFLSYRRLPLNLQRLFRLLSVVPGGDIGLDVGGWLLAEPARAVRPHLMALVRSHLVQQHRLNRWSMHDLIRLYSSELSSHEAEDAEQAFVRVVLGYRYGLDAADKWLTTTVSSTAKEVFVSPEEASAWFEAEKATAIATVTNAARKPALRDSTLSLISTLARLLRRQHHWLNELHDVTSVGASLAPYTQSRALAGTALNIHGATLRLMGRTDDAIDVLYEALKLARANNDTASFLMVATNITNAFMSEGLIDEAIDLHQQNIDLCRELTPPDPSKLALALTNLGVTYVQAERHSDALPPLREAYTIRHRLDDMPGLAEVAVNLGGTLSRLGRDQSDHQLLKEAAVVLKTAAEIHARRGNTAWAAYVANNLGITQCALGQRDEGIGNLKRALEYFVTAGLSDRAEEARRTLHRIQGG</sequence>
<dbReference type="InterPro" id="IPR019734">
    <property type="entry name" value="TPR_rpt"/>
</dbReference>
<evidence type="ECO:0000313" key="2">
    <source>
        <dbReference type="EMBL" id="SIA75859.1"/>
    </source>
</evidence>
<dbReference type="SUPFAM" id="SSF52540">
    <property type="entry name" value="P-loop containing nucleoside triphosphate hydrolases"/>
    <property type="match status" value="1"/>
</dbReference>
<dbReference type="InterPro" id="IPR027417">
    <property type="entry name" value="P-loop_NTPase"/>
</dbReference>
<dbReference type="PANTHER" id="PTHR47691">
    <property type="entry name" value="REGULATOR-RELATED"/>
    <property type="match status" value="1"/>
</dbReference>
<name>A0AB38CXG9_9MYCO</name>
<dbReference type="InterPro" id="IPR011990">
    <property type="entry name" value="TPR-like_helical_dom_sf"/>
</dbReference>
<dbReference type="Pfam" id="PF13191">
    <property type="entry name" value="AAA_16"/>
    <property type="match status" value="1"/>
</dbReference>
<organism evidence="2 3">
    <name type="scientific">Mycobacteroides abscessus subsp. abscessus</name>
    <dbReference type="NCBI Taxonomy" id="1185650"/>
    <lineage>
        <taxon>Bacteria</taxon>
        <taxon>Bacillati</taxon>
        <taxon>Actinomycetota</taxon>
        <taxon>Actinomycetes</taxon>
        <taxon>Mycobacteriales</taxon>
        <taxon>Mycobacteriaceae</taxon>
        <taxon>Mycobacteroides</taxon>
        <taxon>Mycobacteroides abscessus</taxon>
    </lineage>
</organism>
<dbReference type="PRINTS" id="PR00364">
    <property type="entry name" value="DISEASERSIST"/>
</dbReference>
<evidence type="ECO:0000313" key="3">
    <source>
        <dbReference type="Proteomes" id="UP000185210"/>
    </source>
</evidence>
<dbReference type="Pfam" id="PF13424">
    <property type="entry name" value="TPR_12"/>
    <property type="match status" value="1"/>
</dbReference>
<dbReference type="InterPro" id="IPR041664">
    <property type="entry name" value="AAA_16"/>
</dbReference>
<proteinExistence type="predicted"/>
<comment type="caution">
    <text evidence="2">The sequence shown here is derived from an EMBL/GenBank/DDBJ whole genome shotgun (WGS) entry which is preliminary data.</text>
</comment>
<gene>
    <name evidence="2" type="primary">afsR</name>
    <name evidence="2" type="ORF">SAMEA2070301_02112</name>
</gene>
<feature type="domain" description="Orc1-like AAA ATPase" evidence="1">
    <location>
        <begin position="58"/>
        <end position="191"/>
    </location>
</feature>
<dbReference type="AlphaFoldDB" id="A0AB38CXG9"/>
<dbReference type="EMBL" id="FSHM01000002">
    <property type="protein sequence ID" value="SIA75859.1"/>
    <property type="molecule type" value="Genomic_DNA"/>
</dbReference>
<accession>A0AB38CXG9</accession>
<evidence type="ECO:0000259" key="1">
    <source>
        <dbReference type="Pfam" id="PF13191"/>
    </source>
</evidence>
<protein>
    <submittedName>
        <fullName evidence="2">Regulatory protein AfsR</fullName>
    </submittedName>
</protein>
<reference evidence="2 3" key="1">
    <citation type="submission" date="2016-11" db="EMBL/GenBank/DDBJ databases">
        <authorList>
            <consortium name="Pathogen Informatics"/>
        </authorList>
    </citation>
    <scope>NUCLEOTIDE SEQUENCE [LARGE SCALE GENOMIC DNA]</scope>
    <source>
        <strain evidence="2 3">104</strain>
    </source>
</reference>
<dbReference type="Gene3D" id="1.25.40.10">
    <property type="entry name" value="Tetratricopeptide repeat domain"/>
    <property type="match status" value="1"/>
</dbReference>
<dbReference type="SUPFAM" id="SSF48452">
    <property type="entry name" value="TPR-like"/>
    <property type="match status" value="1"/>
</dbReference>